<keyword evidence="7 17" id="KW-0547">Nucleotide-binding</keyword>
<evidence type="ECO:0000256" key="8">
    <source>
        <dbReference type="ARBA" id="ARBA00022777"/>
    </source>
</evidence>
<feature type="compositionally biased region" description="Low complexity" evidence="18">
    <location>
        <begin position="1044"/>
        <end position="1059"/>
    </location>
</feature>
<keyword evidence="20" id="KW-0371">Homeobox</keyword>
<dbReference type="GO" id="GO:0005737">
    <property type="term" value="C:cytoplasm"/>
    <property type="evidence" value="ECO:0007669"/>
    <property type="project" value="UniProtKB-ARBA"/>
</dbReference>
<dbReference type="Proteomes" id="UP000472240">
    <property type="component" value="Chromosome 22"/>
</dbReference>
<evidence type="ECO:0000256" key="4">
    <source>
        <dbReference type="ARBA" id="ARBA00022527"/>
    </source>
</evidence>
<evidence type="ECO:0000256" key="1">
    <source>
        <dbReference type="ARBA" id="ARBA00004123"/>
    </source>
</evidence>
<dbReference type="EC" id="2.7.11.1" evidence="2"/>
<evidence type="ECO:0000256" key="10">
    <source>
        <dbReference type="ARBA" id="ARBA00022843"/>
    </source>
</evidence>
<dbReference type="GO" id="GO:0005524">
    <property type="term" value="F:ATP binding"/>
    <property type="evidence" value="ECO:0007669"/>
    <property type="project" value="UniProtKB-UniRule"/>
</dbReference>
<dbReference type="PROSITE" id="PS00107">
    <property type="entry name" value="PROTEIN_KINASE_ATP"/>
    <property type="match status" value="1"/>
</dbReference>
<evidence type="ECO:0000256" key="17">
    <source>
        <dbReference type="PROSITE-ProRule" id="PRU10141"/>
    </source>
</evidence>
<evidence type="ECO:0000313" key="22">
    <source>
        <dbReference type="Proteomes" id="UP000472240"/>
    </source>
</evidence>
<dbReference type="InterPro" id="IPR017441">
    <property type="entry name" value="Protein_kinase_ATP_BS"/>
</dbReference>
<feature type="region of interest" description="Disordered" evidence="18">
    <location>
        <begin position="997"/>
        <end position="1024"/>
    </location>
</feature>
<protein>
    <recommendedName>
        <fullName evidence="2">non-specific serine/threonine protein kinase</fullName>
        <ecNumber evidence="2">2.7.11.1</ecNumber>
    </recommendedName>
</protein>
<feature type="compositionally biased region" description="Polar residues" evidence="18">
    <location>
        <begin position="876"/>
        <end position="895"/>
    </location>
</feature>
<reference evidence="21 22" key="3">
    <citation type="submission" date="2018-12" db="EMBL/GenBank/DDBJ databases">
        <title>G10K-VGP greater horseshoe bat female genome, primary haplotype.</title>
        <authorList>
            <person name="Teeling E."/>
            <person name="Myers G."/>
            <person name="Vernes S."/>
            <person name="Pippel M."/>
            <person name="Winkler S."/>
            <person name="Fedrigo O."/>
            <person name="Rhie A."/>
            <person name="Koren S."/>
            <person name="Phillippy A."/>
            <person name="Lewin H."/>
            <person name="Damas J."/>
            <person name="Howe K."/>
            <person name="Mountcastle J."/>
            <person name="Jarvis E.D."/>
        </authorList>
    </citation>
    <scope>NUCLEOTIDE SEQUENCE [LARGE SCALE GENOMIC DNA]</scope>
</reference>
<keyword evidence="5" id="KW-0597">Phosphoprotein</keyword>
<keyword evidence="12" id="KW-0804">Transcription</keyword>
<dbReference type="InterPro" id="IPR011009">
    <property type="entry name" value="Kinase-like_dom_sf"/>
</dbReference>
<dbReference type="SUPFAM" id="SSF56112">
    <property type="entry name" value="Protein kinase-like (PK-like)"/>
    <property type="match status" value="1"/>
</dbReference>
<evidence type="ECO:0000313" key="23">
    <source>
        <dbReference type="Proteomes" id="UP000585614"/>
    </source>
</evidence>
<reference evidence="21 22" key="2">
    <citation type="journal article" date="2018" name="Annu Rev Anim Biosci">
        <title>Bat Biology, Genomes, and the Bat1K Project: To Generate Chromosome-Level Genomes for All Living Bat Species.</title>
        <authorList>
            <person name="Teeling E.C."/>
            <person name="Vernes S.C."/>
            <person name="Davalos L.M."/>
            <person name="Ray D.A."/>
            <person name="Gilbert M.T.P."/>
            <person name="Myers E."/>
        </authorList>
    </citation>
    <scope>NUCLEOTIDE SEQUENCE</scope>
</reference>
<gene>
    <name evidence="21" type="primary">HIPK1</name>
    <name evidence="20" type="ORF">mRhiFer1_006349</name>
</gene>
<name>A0A671FJF0_RHIFE</name>
<evidence type="ECO:0000256" key="6">
    <source>
        <dbReference type="ARBA" id="ARBA00022679"/>
    </source>
</evidence>
<comment type="catalytic activity">
    <reaction evidence="15">
        <text>L-seryl-[protein] + ATP = O-phospho-L-seryl-[protein] + ADP + H(+)</text>
        <dbReference type="Rhea" id="RHEA:17989"/>
        <dbReference type="Rhea" id="RHEA-COMP:9863"/>
        <dbReference type="Rhea" id="RHEA-COMP:11604"/>
        <dbReference type="ChEBI" id="CHEBI:15378"/>
        <dbReference type="ChEBI" id="CHEBI:29999"/>
        <dbReference type="ChEBI" id="CHEBI:30616"/>
        <dbReference type="ChEBI" id="CHEBI:83421"/>
        <dbReference type="ChEBI" id="CHEBI:456216"/>
        <dbReference type="EC" id="2.7.11.1"/>
    </reaction>
</comment>
<evidence type="ECO:0000313" key="21">
    <source>
        <dbReference type="Ensembl" id="ENSRFEP00010022588.1"/>
    </source>
</evidence>
<organism evidence="21 22">
    <name type="scientific">Rhinolophus ferrumequinum</name>
    <name type="common">Greater horseshoe bat</name>
    <dbReference type="NCBI Taxonomy" id="59479"/>
    <lineage>
        <taxon>Eukaryota</taxon>
        <taxon>Metazoa</taxon>
        <taxon>Chordata</taxon>
        <taxon>Craniata</taxon>
        <taxon>Vertebrata</taxon>
        <taxon>Euteleostomi</taxon>
        <taxon>Mammalia</taxon>
        <taxon>Eutheria</taxon>
        <taxon>Laurasiatheria</taxon>
        <taxon>Chiroptera</taxon>
        <taxon>Yinpterochiroptera</taxon>
        <taxon>Rhinolophoidea</taxon>
        <taxon>Rhinolophidae</taxon>
        <taxon>Rhinolophinae</taxon>
        <taxon>Rhinolophus</taxon>
    </lineage>
</organism>
<evidence type="ECO:0000259" key="19">
    <source>
        <dbReference type="PROSITE" id="PS50011"/>
    </source>
</evidence>
<evidence type="ECO:0000256" key="14">
    <source>
        <dbReference type="ARBA" id="ARBA00047899"/>
    </source>
</evidence>
<evidence type="ECO:0000256" key="11">
    <source>
        <dbReference type="ARBA" id="ARBA00023015"/>
    </source>
</evidence>
<keyword evidence="13" id="KW-0539">Nucleus</keyword>
<dbReference type="PANTHER" id="PTHR24058:SF43">
    <property type="entry name" value="HOMEODOMAIN-INTERACTING PROTEIN KINASE 1"/>
    <property type="match status" value="1"/>
</dbReference>
<feature type="domain" description="Protein kinase" evidence="19">
    <location>
        <begin position="190"/>
        <end position="518"/>
    </location>
</feature>
<accession>A0A671FJF0</accession>
<dbReference type="PROSITE" id="PS50011">
    <property type="entry name" value="PROTEIN_KINASE_DOM"/>
    <property type="match status" value="1"/>
</dbReference>
<keyword evidence="4" id="KW-0723">Serine/threonine-protein kinase</keyword>
<evidence type="ECO:0000256" key="2">
    <source>
        <dbReference type="ARBA" id="ARBA00012513"/>
    </source>
</evidence>
<dbReference type="InterPro" id="IPR050494">
    <property type="entry name" value="Ser_Thr_dual-spec_kinase"/>
</dbReference>
<dbReference type="EMBL" id="JACAGC010000021">
    <property type="protein sequence ID" value="KAF6292960.1"/>
    <property type="molecule type" value="Genomic_DNA"/>
</dbReference>
<evidence type="ECO:0000256" key="3">
    <source>
        <dbReference type="ARBA" id="ARBA00022499"/>
    </source>
</evidence>
<evidence type="ECO:0000256" key="9">
    <source>
        <dbReference type="ARBA" id="ARBA00022840"/>
    </source>
</evidence>
<comment type="catalytic activity">
    <reaction evidence="14">
        <text>L-threonyl-[protein] + ATP = O-phospho-L-threonyl-[protein] + ADP + H(+)</text>
        <dbReference type="Rhea" id="RHEA:46608"/>
        <dbReference type="Rhea" id="RHEA-COMP:11060"/>
        <dbReference type="Rhea" id="RHEA-COMP:11605"/>
        <dbReference type="ChEBI" id="CHEBI:15378"/>
        <dbReference type="ChEBI" id="CHEBI:30013"/>
        <dbReference type="ChEBI" id="CHEBI:30616"/>
        <dbReference type="ChEBI" id="CHEBI:61977"/>
        <dbReference type="ChEBI" id="CHEBI:456216"/>
        <dbReference type="EC" id="2.7.11.1"/>
    </reaction>
</comment>
<evidence type="ECO:0000313" key="20">
    <source>
        <dbReference type="EMBL" id="KAF6292960.1"/>
    </source>
</evidence>
<dbReference type="CDD" id="cd14228">
    <property type="entry name" value="STKc_HIPK1"/>
    <property type="match status" value="1"/>
</dbReference>
<dbReference type="GeneTree" id="ENSGT00940000155356"/>
<keyword evidence="10" id="KW-0832">Ubl conjugation</keyword>
<feature type="compositionally biased region" description="Polar residues" evidence="18">
    <location>
        <begin position="820"/>
        <end position="836"/>
    </location>
</feature>
<feature type="region of interest" description="Disordered" evidence="18">
    <location>
        <begin position="791"/>
        <end position="929"/>
    </location>
</feature>
<keyword evidence="11" id="KW-0805">Transcription regulation</keyword>
<evidence type="ECO:0000256" key="12">
    <source>
        <dbReference type="ARBA" id="ARBA00023163"/>
    </source>
</evidence>
<feature type="binding site" evidence="17">
    <location>
        <position position="219"/>
    </location>
    <ligand>
        <name>ATP</name>
        <dbReference type="ChEBI" id="CHEBI:30616"/>
    </ligand>
</feature>
<keyword evidence="6" id="KW-0808">Transferase</keyword>
<comment type="similarity">
    <text evidence="16">Belongs to the protein kinase superfamily. CMGC Ser/Thr protein kinase family. HIPK subfamily.</text>
</comment>
<reference evidence="21" key="5">
    <citation type="submission" date="2025-05" db="UniProtKB">
        <authorList>
            <consortium name="Ensembl"/>
        </authorList>
    </citation>
    <scope>IDENTIFICATION</scope>
</reference>
<dbReference type="AlphaFoldDB" id="A0A671FJF0"/>
<keyword evidence="20" id="KW-0238">DNA-binding</keyword>
<dbReference type="Pfam" id="PF00069">
    <property type="entry name" value="Pkinase"/>
    <property type="match status" value="1"/>
</dbReference>
<feature type="compositionally biased region" description="Polar residues" evidence="18">
    <location>
        <begin position="791"/>
        <end position="813"/>
    </location>
</feature>
<evidence type="ECO:0000256" key="5">
    <source>
        <dbReference type="ARBA" id="ARBA00022553"/>
    </source>
</evidence>
<reference evidence="20 23" key="4">
    <citation type="journal article" date="2020" name="Nature">
        <title>Six reference-quality genomes reveal evolution of bat adaptations.</title>
        <authorList>
            <person name="Jebb D."/>
            <person name="Huang Z."/>
            <person name="Pippel M."/>
            <person name="Hughes G.M."/>
            <person name="Lavrichenko K."/>
            <person name="Devanna P."/>
            <person name="Winkler S."/>
            <person name="Jermiin L.S."/>
            <person name="Skirmuntt E.C."/>
            <person name="Katzourakis A."/>
            <person name="Burkitt-Gray L."/>
            <person name="Ray D.A."/>
            <person name="Sullivan K.A.M."/>
            <person name="Roscito J.G."/>
            <person name="Kirilenko B.M."/>
            <person name="Davalos L.M."/>
            <person name="Corthals A.P."/>
            <person name="Power M.L."/>
            <person name="Jones G."/>
            <person name="Ransome R.D."/>
            <person name="Dechmann D.K.N."/>
            <person name="Locatelli A.G."/>
            <person name="Puechmaille S.J."/>
            <person name="Fedrigo O."/>
            <person name="Jarvis E.D."/>
            <person name="Hiller M."/>
            <person name="Vernes S.C."/>
            <person name="Myers E.W."/>
            <person name="Teeling E.C."/>
        </authorList>
    </citation>
    <scope>NUCLEOTIDE SEQUENCE [LARGE SCALE GENOMIC DNA]</scope>
    <source>
        <strain evidence="20">MRhiFer1</strain>
        <tissue evidence="20">Lung</tissue>
    </source>
</reference>
<dbReference type="Proteomes" id="UP000585614">
    <property type="component" value="Unassembled WGS sequence"/>
</dbReference>
<keyword evidence="3" id="KW-1017">Isopeptide bond</keyword>
<dbReference type="InterPro" id="IPR008271">
    <property type="entry name" value="Ser/Thr_kinase_AS"/>
</dbReference>
<dbReference type="InterPro" id="IPR000719">
    <property type="entry name" value="Prot_kinase_dom"/>
</dbReference>
<evidence type="ECO:0000256" key="13">
    <source>
        <dbReference type="ARBA" id="ARBA00023242"/>
    </source>
</evidence>
<dbReference type="SMART" id="SM00220">
    <property type="entry name" value="S_TKc"/>
    <property type="match status" value="1"/>
</dbReference>
<evidence type="ECO:0000256" key="16">
    <source>
        <dbReference type="ARBA" id="ARBA00061380"/>
    </source>
</evidence>
<dbReference type="PROSITE" id="PS00108">
    <property type="entry name" value="PROTEIN_KINASE_ST"/>
    <property type="match status" value="1"/>
</dbReference>
<dbReference type="Ensembl" id="ENSRFET00010024587.1">
    <property type="protein sequence ID" value="ENSRFEP00010022588.1"/>
    <property type="gene ID" value="ENSRFEG00010014811.1"/>
</dbReference>
<dbReference type="GO" id="GO:0042771">
    <property type="term" value="P:intrinsic apoptotic signaling pathway in response to DNA damage by p53 class mediator"/>
    <property type="evidence" value="ECO:0007669"/>
    <property type="project" value="TreeGrafter"/>
</dbReference>
<dbReference type="FunFam" id="1.10.510.10:FF:000029">
    <property type="entry name" value="Homeodomain-interacting protein kinase 2 isoform 1"/>
    <property type="match status" value="1"/>
</dbReference>
<dbReference type="GO" id="GO:0004674">
    <property type="term" value="F:protein serine/threonine kinase activity"/>
    <property type="evidence" value="ECO:0007669"/>
    <property type="project" value="UniProtKB-KW"/>
</dbReference>
<dbReference type="GO" id="GO:0004713">
    <property type="term" value="F:protein tyrosine kinase activity"/>
    <property type="evidence" value="ECO:0007669"/>
    <property type="project" value="TreeGrafter"/>
</dbReference>
<dbReference type="Gene3D" id="1.10.510.10">
    <property type="entry name" value="Transferase(Phosphotransferase) domain 1"/>
    <property type="match status" value="1"/>
</dbReference>
<keyword evidence="22" id="KW-1185">Reference proteome</keyword>
<dbReference type="GO" id="GO:0016605">
    <property type="term" value="C:PML body"/>
    <property type="evidence" value="ECO:0007669"/>
    <property type="project" value="TreeGrafter"/>
</dbReference>
<dbReference type="FunFam" id="3.30.200.20:FF:000022">
    <property type="entry name" value="Homeodomain-interacting protein kinase 2 isoform 1"/>
    <property type="match status" value="1"/>
</dbReference>
<evidence type="ECO:0000256" key="15">
    <source>
        <dbReference type="ARBA" id="ARBA00048679"/>
    </source>
</evidence>
<dbReference type="GO" id="GO:0003677">
    <property type="term" value="F:DNA binding"/>
    <property type="evidence" value="ECO:0007669"/>
    <property type="project" value="UniProtKB-KW"/>
</dbReference>
<feature type="region of interest" description="Disordered" evidence="18">
    <location>
        <begin position="1039"/>
        <end position="1059"/>
    </location>
</feature>
<dbReference type="Gene3D" id="3.30.200.20">
    <property type="entry name" value="Phosphorylase Kinase, domain 1"/>
    <property type="match status" value="1"/>
</dbReference>
<evidence type="ECO:0000256" key="18">
    <source>
        <dbReference type="SAM" id="MobiDB-lite"/>
    </source>
</evidence>
<dbReference type="GO" id="GO:0007224">
    <property type="term" value="P:smoothened signaling pathway"/>
    <property type="evidence" value="ECO:0007669"/>
    <property type="project" value="TreeGrafter"/>
</dbReference>
<reference evidence="21 22" key="1">
    <citation type="journal article" date="2015" name="Annu Rev Anim Biosci">
        <title>The Genome 10K Project: a way forward.</title>
        <authorList>
            <person name="Koepfli K.P."/>
            <person name="Paten B."/>
            <person name="O'Brien S.J."/>
            <person name="Koepfli K.P."/>
            <person name="Paten B."/>
            <person name="Antunes A."/>
            <person name="Belov K."/>
            <person name="Bustamante C."/>
            <person name="Castoe T.A."/>
            <person name="Clawson H."/>
            <person name="Crawford A.J."/>
            <person name="Diekhans M."/>
            <person name="Distel D."/>
            <person name="Durbin R."/>
            <person name="Earl D."/>
            <person name="Fujita M.K."/>
            <person name="Gamble T."/>
            <person name="Georges A."/>
            <person name="Gemmell N."/>
            <person name="Gilbert M.T."/>
            <person name="Graves J.M."/>
            <person name="Green R.E."/>
            <person name="Hickey G."/>
            <person name="Jarvis E.D."/>
            <person name="Johnson W."/>
            <person name="Komissarov A."/>
            <person name="Korf I."/>
            <person name="Kuhn R."/>
            <person name="Larkin D.M."/>
            <person name="Lewin H."/>
            <person name="Lopez J.V."/>
            <person name="Ma J."/>
            <person name="Marques-Bonet T."/>
            <person name="Miller W."/>
            <person name="Murphy R."/>
            <person name="Pevzner P."/>
            <person name="Shapiro B."/>
            <person name="Steiner C."/>
            <person name="Tamazian G."/>
            <person name="Venkatesh B."/>
            <person name="Wang J."/>
            <person name="Wayne R."/>
            <person name="Wiley E."/>
            <person name="Yang H."/>
            <person name="Zhang G."/>
            <person name="Haussler D."/>
            <person name="Ryder O."/>
            <person name="O'Brien S.J."/>
        </authorList>
    </citation>
    <scope>NUCLEOTIDE SEQUENCE</scope>
</reference>
<feature type="compositionally biased region" description="Low complexity" evidence="18">
    <location>
        <begin position="997"/>
        <end position="1014"/>
    </location>
</feature>
<proteinExistence type="inferred from homology"/>
<sequence>MASQLQVFSPPSVSSSAFCSAKKLKIEPSGWDVSGQSSNDKYYTHSKTLPAAQGQAGSSHQVANFTIPAYDQGLLLPAPAVEHIVVTAADSSASAATSTFQSSQSLTHRSNVSLLEPYQKCGLKRKSEEVDSNGSVQIIEEHPPLMLQNRTVVGAAATTTTVTTKSSSSSGEGDYQLVQHEILCSMTNSYEVLEFLGRGTFGQVAKCWKRSTKEIVAIKILKNHPSYARQGQIEVSILSRLSSENADEYNFVRSYECFQHKNHTCLVFEMLEQNLYDFLKQNKFSPLPLKYIRPILQQVATALMKLKSLGLIHADLKPENIMLVDPVRQPYRVKVIDFGSASHVSKAVCSTYLQSRYYRAPEIILGLPFCEAIDMWSLGCVIAELFLGWPLYPGASEYDQIRYISQTQGLPAEYLLSAGTKTTRFFNRDPNLGYPLWRLKTPEEHELETGIKSKEARKYIFNCLDDMAQVNMSTDLEGTDMLAEKADRREYIDLLKKMLTIDADKRITPLKTLNHQFVTMTHLLDFPHSNHVKSCFQNMEICKRRVHMYDTVSQIKSPFTTHVAPNTSTNLTMSFSNQLNTVHNQASVLASSSTAAAATLSLANSDVSLLNYQSAALYPSSAAPVPGVAQQGVSLQPGTTQICTQTDPFQQTFIVCPPAFQTGLQATTKHSGFPVRMDNAVPIVPQAPAAQPLQIQSGVLTQQAWPGGTQQILLPSTWQQLPGVALHNSVQPTAVIPEALGSGQQLTDWRNAHSHGSQYSTIMQQPSLLTNHVTLATAQPLNVGVAHVVRQQQSSSLPSKKNKQSAPVSSKSSLDVLPSQGCSLVGSSPLRTTSYNPLGPVQDPHQPIVIPDTPSPPVSVITIRSDTDEEEDNKYKPSSSGLKARSNVISYVTVNDSPDSDSSLSSPYSTDTLSALRGNSGPLLEGPGRVAGDAAGTRTIIVPPLKTQLGDCTVATQPSSLLSSKTKPVASVSGQSSGCCITPTGYRVQRGGTSAAQPLNLSQNQQSPSAPASQERSSNPGPRRQQAFVAPLSQAPYAFQHGSPLHSAGHPHLAPAPAHLPSQPHLYTYAAPTSAAALGSTSSIAHLFSPQGSSRHAAAYTAHPSTLVHQVPVSVGPSLLTSASVAPAQYQHQFATQSYIGSSRGSAIYTGYPLSPTKISQYSYL</sequence>
<keyword evidence="8 20" id="KW-0418">Kinase</keyword>
<evidence type="ECO:0000256" key="7">
    <source>
        <dbReference type="ARBA" id="ARBA00022741"/>
    </source>
</evidence>
<feature type="compositionally biased region" description="Low complexity" evidence="18">
    <location>
        <begin position="896"/>
        <end position="914"/>
    </location>
</feature>
<dbReference type="PANTHER" id="PTHR24058">
    <property type="entry name" value="DUAL SPECIFICITY PROTEIN KINASE"/>
    <property type="match status" value="1"/>
</dbReference>
<keyword evidence="9 17" id="KW-0067">ATP-binding</keyword>
<comment type="subcellular location">
    <subcellularLocation>
        <location evidence="1">Nucleus</location>
    </subcellularLocation>
</comment>